<dbReference type="EMBL" id="OY731399">
    <property type="protein sequence ID" value="CAJ1931575.1"/>
    <property type="molecule type" value="Genomic_DNA"/>
</dbReference>
<evidence type="ECO:0000313" key="2">
    <source>
        <dbReference type="Proteomes" id="UP001189624"/>
    </source>
</evidence>
<evidence type="ECO:0000313" key="1">
    <source>
        <dbReference type="EMBL" id="CAJ1931575.1"/>
    </source>
</evidence>
<sequence>MEEETNNAPLQRRKLLLLSEPLGYFKNKKRSAAAWRVHGPLSGSHRHRHIFSMLLQSLPFPVTHPRGKIPLPPQPYRLDLDSP</sequence>
<keyword evidence="2" id="KW-1185">Reference proteome</keyword>
<protein>
    <submittedName>
        <fullName evidence="1">Uncharacterized protein</fullName>
    </submittedName>
</protein>
<organism evidence="1 2">
    <name type="scientific">Sphenostylis stenocarpa</name>
    <dbReference type="NCBI Taxonomy" id="92480"/>
    <lineage>
        <taxon>Eukaryota</taxon>
        <taxon>Viridiplantae</taxon>
        <taxon>Streptophyta</taxon>
        <taxon>Embryophyta</taxon>
        <taxon>Tracheophyta</taxon>
        <taxon>Spermatophyta</taxon>
        <taxon>Magnoliopsida</taxon>
        <taxon>eudicotyledons</taxon>
        <taxon>Gunneridae</taxon>
        <taxon>Pentapetalae</taxon>
        <taxon>rosids</taxon>
        <taxon>fabids</taxon>
        <taxon>Fabales</taxon>
        <taxon>Fabaceae</taxon>
        <taxon>Papilionoideae</taxon>
        <taxon>50 kb inversion clade</taxon>
        <taxon>NPAAA clade</taxon>
        <taxon>indigoferoid/millettioid clade</taxon>
        <taxon>Phaseoleae</taxon>
        <taxon>Sphenostylis</taxon>
    </lineage>
</organism>
<dbReference type="Proteomes" id="UP001189624">
    <property type="component" value="Chromosome 2"/>
</dbReference>
<accession>A0AA86SJH1</accession>
<proteinExistence type="predicted"/>
<dbReference type="Gramene" id="rna-AYBTSS11_LOCUS5331">
    <property type="protein sequence ID" value="CAJ1931575.1"/>
    <property type="gene ID" value="gene-AYBTSS11_LOCUS5331"/>
</dbReference>
<dbReference type="AlphaFoldDB" id="A0AA86SJH1"/>
<gene>
    <name evidence="1" type="ORF">AYBTSS11_LOCUS5331</name>
</gene>
<reference evidence="1" key="1">
    <citation type="submission" date="2023-10" db="EMBL/GenBank/DDBJ databases">
        <authorList>
            <person name="Domelevo Entfellner J.-B."/>
        </authorList>
    </citation>
    <scope>NUCLEOTIDE SEQUENCE</scope>
</reference>
<name>A0AA86SJH1_9FABA</name>